<organism evidence="4 5">
    <name type="scientific">Cereibacter azotoformans</name>
    <dbReference type="NCBI Taxonomy" id="43057"/>
    <lineage>
        <taxon>Bacteria</taxon>
        <taxon>Pseudomonadati</taxon>
        <taxon>Pseudomonadota</taxon>
        <taxon>Alphaproteobacteria</taxon>
        <taxon>Rhodobacterales</taxon>
        <taxon>Paracoccaceae</taxon>
        <taxon>Cereibacter</taxon>
    </lineage>
</organism>
<dbReference type="InterPro" id="IPR004437">
    <property type="entry name" value="ParB/RepB/Spo0J"/>
</dbReference>
<comment type="caution">
    <text evidence="4">The sequence shown here is derived from an EMBL/GenBank/DDBJ whole genome shotgun (WGS) entry which is preliminary data.</text>
</comment>
<dbReference type="GO" id="GO:0005694">
    <property type="term" value="C:chromosome"/>
    <property type="evidence" value="ECO:0007669"/>
    <property type="project" value="TreeGrafter"/>
</dbReference>
<dbReference type="InterPro" id="IPR017819">
    <property type="entry name" value="Plasmid_partition_RepB"/>
</dbReference>
<dbReference type="InterPro" id="IPR037972">
    <property type="entry name" value="RepB_N"/>
</dbReference>
<dbReference type="CDD" id="cd16405">
    <property type="entry name" value="RepB_like_N"/>
    <property type="match status" value="1"/>
</dbReference>
<evidence type="ECO:0000256" key="2">
    <source>
        <dbReference type="SAM" id="MobiDB-lite"/>
    </source>
</evidence>
<dbReference type="SMART" id="SM00470">
    <property type="entry name" value="ParB"/>
    <property type="match status" value="1"/>
</dbReference>
<dbReference type="EMBL" id="QAOT01000024">
    <property type="protein sequence ID" value="PTR12534.1"/>
    <property type="molecule type" value="Genomic_DNA"/>
</dbReference>
<name>A0A2T5JT01_9RHOB</name>
<keyword evidence="5" id="KW-1185">Reference proteome</keyword>
<dbReference type="SUPFAM" id="SSF110849">
    <property type="entry name" value="ParB/Sulfiredoxin"/>
    <property type="match status" value="1"/>
</dbReference>
<dbReference type="Pfam" id="PF07506">
    <property type="entry name" value="RepB"/>
    <property type="match status" value="1"/>
</dbReference>
<dbReference type="Proteomes" id="UP000244060">
    <property type="component" value="Unassembled WGS sequence"/>
</dbReference>
<dbReference type="SUPFAM" id="SSF109709">
    <property type="entry name" value="KorB DNA-binding domain-like"/>
    <property type="match status" value="1"/>
</dbReference>
<proteinExistence type="inferred from homology"/>
<dbReference type="RefSeq" id="WP_108222416.1">
    <property type="nucleotide sequence ID" value="NZ_QAOT01000024.1"/>
</dbReference>
<dbReference type="Gene3D" id="3.90.1530.30">
    <property type="match status" value="1"/>
</dbReference>
<evidence type="ECO:0000313" key="4">
    <source>
        <dbReference type="EMBL" id="PTR12534.1"/>
    </source>
</evidence>
<dbReference type="AlphaFoldDB" id="A0A2T5JT01"/>
<dbReference type="OrthoDB" id="7908920at2"/>
<feature type="domain" description="ParB-like N-terminal" evidence="3">
    <location>
        <begin position="49"/>
        <end position="140"/>
    </location>
</feature>
<sequence>MSRKNILQGLIEGAAASPAPPQAERPRATKGAIGAVSRSIADLKARAVIEIDPQLIDAGGLQDRLETDAAEDADLARSIATYGQQVPVLVRPHPTAPERFQIVYGRRRVLALRDLGQPVKALVRDLDDREAVLAQGQENTARRDLSFIEKVNFARQMVDAGYDRKAIGDALSTDKTLISRMISVAERIPTPLIEAIGAAPGIGRDRWLALAELLQRSDEDLDLLIGTMNLTAAGQRSDDRFEAVLAYLAGRRRRARLRPSNEPLKDAHGLPLGDVRRGGAAVILRLRRDRADGFEDWLIENLPDLHRRWHANRGKPEQ</sequence>
<dbReference type="NCBIfam" id="TIGR00180">
    <property type="entry name" value="parB_part"/>
    <property type="match status" value="1"/>
</dbReference>
<evidence type="ECO:0000313" key="5">
    <source>
        <dbReference type="Proteomes" id="UP000244060"/>
    </source>
</evidence>
<dbReference type="GO" id="GO:0007059">
    <property type="term" value="P:chromosome segregation"/>
    <property type="evidence" value="ECO:0007669"/>
    <property type="project" value="TreeGrafter"/>
</dbReference>
<comment type="similarity">
    <text evidence="1">Belongs to the ParB family.</text>
</comment>
<protein>
    <submittedName>
        <fullName evidence="4">ParB family chromosome partitioning protein</fullName>
    </submittedName>
</protein>
<dbReference type="InterPro" id="IPR011111">
    <property type="entry name" value="Plasmid_RepB"/>
</dbReference>
<dbReference type="InterPro" id="IPR050336">
    <property type="entry name" value="Chromosome_partition/occlusion"/>
</dbReference>
<accession>A0A2T5JT01</accession>
<feature type="region of interest" description="Disordered" evidence="2">
    <location>
        <begin position="11"/>
        <end position="31"/>
    </location>
</feature>
<dbReference type="NCBIfam" id="TIGR03454">
    <property type="entry name" value="partition_RepB"/>
    <property type="match status" value="1"/>
</dbReference>
<dbReference type="PANTHER" id="PTHR33375:SF1">
    <property type="entry name" value="CHROMOSOME-PARTITIONING PROTEIN PARB-RELATED"/>
    <property type="match status" value="1"/>
</dbReference>
<dbReference type="GO" id="GO:0003677">
    <property type="term" value="F:DNA binding"/>
    <property type="evidence" value="ECO:0007669"/>
    <property type="project" value="InterPro"/>
</dbReference>
<dbReference type="Pfam" id="PF02195">
    <property type="entry name" value="ParB_N"/>
    <property type="match status" value="1"/>
</dbReference>
<dbReference type="Gene3D" id="1.10.10.2830">
    <property type="match status" value="1"/>
</dbReference>
<dbReference type="InterPro" id="IPR036086">
    <property type="entry name" value="ParB/Sulfiredoxin_sf"/>
</dbReference>
<dbReference type="PANTHER" id="PTHR33375">
    <property type="entry name" value="CHROMOSOME-PARTITIONING PROTEIN PARB-RELATED"/>
    <property type="match status" value="1"/>
</dbReference>
<reference evidence="4 5" key="1">
    <citation type="submission" date="2018-04" db="EMBL/GenBank/DDBJ databases">
        <title>Genomic Encyclopedia of Type Strains, Phase III (KMG-III): the genomes of soil and plant-associated and newly described type strains.</title>
        <authorList>
            <person name="Whitman W."/>
        </authorList>
    </citation>
    <scope>NUCLEOTIDE SEQUENCE [LARGE SCALE GENOMIC DNA]</scope>
    <source>
        <strain evidence="4 5">KA25</strain>
    </source>
</reference>
<evidence type="ECO:0000256" key="1">
    <source>
        <dbReference type="ARBA" id="ARBA00006295"/>
    </source>
</evidence>
<dbReference type="InterPro" id="IPR003115">
    <property type="entry name" value="ParB_N"/>
</dbReference>
<gene>
    <name evidence="4" type="ORF">C8J28_12434</name>
</gene>
<evidence type="ECO:0000259" key="3">
    <source>
        <dbReference type="SMART" id="SM00470"/>
    </source>
</evidence>